<feature type="chain" id="PRO_5015423730" description="Infection structure specific protein" evidence="2">
    <location>
        <begin position="17"/>
        <end position="187"/>
    </location>
</feature>
<keyword evidence="4" id="KW-1185">Reference proteome</keyword>
<feature type="signal peptide" evidence="2">
    <location>
        <begin position="1"/>
        <end position="16"/>
    </location>
</feature>
<sequence>MQSKLVLLALAASVSANVNYMAAMPVVRDEHNLLPRQTLDTKCISAALQIASSIPTPPPAIVSELLQNPQTDPCSFSVPASLSKEFASYSSELQSFASKNKDLLSACTDLSQYNTITDCGKAATKSAATTATTSASRSGSGSGSGGGSTATGASAGSQSTSTRNAGARETGMAMAAVAAAGFAIAAM</sequence>
<name>A0A2S4KQB3_9HYPO</name>
<feature type="compositionally biased region" description="Low complexity" evidence="1">
    <location>
        <begin position="150"/>
        <end position="162"/>
    </location>
</feature>
<feature type="compositionally biased region" description="Gly residues" evidence="1">
    <location>
        <begin position="140"/>
        <end position="149"/>
    </location>
</feature>
<dbReference type="OrthoDB" id="3561078at2759"/>
<evidence type="ECO:0008006" key="5">
    <source>
        <dbReference type="Google" id="ProtNLM"/>
    </source>
</evidence>
<protein>
    <recommendedName>
        <fullName evidence="5">Infection structure specific protein</fullName>
    </recommendedName>
</protein>
<evidence type="ECO:0000256" key="1">
    <source>
        <dbReference type="SAM" id="MobiDB-lite"/>
    </source>
</evidence>
<dbReference type="AlphaFoldDB" id="A0A2S4KQB3"/>
<gene>
    <name evidence="3" type="ORF">TPAR_07425</name>
</gene>
<evidence type="ECO:0000313" key="3">
    <source>
        <dbReference type="EMBL" id="POR32372.1"/>
    </source>
</evidence>
<dbReference type="STRING" id="94208.A0A2S4KQB3"/>
<feature type="region of interest" description="Disordered" evidence="1">
    <location>
        <begin position="130"/>
        <end position="167"/>
    </location>
</feature>
<evidence type="ECO:0000313" key="4">
    <source>
        <dbReference type="Proteomes" id="UP000237481"/>
    </source>
</evidence>
<dbReference type="Proteomes" id="UP000237481">
    <property type="component" value="Unassembled WGS sequence"/>
</dbReference>
<keyword evidence="2" id="KW-0732">Signal</keyword>
<organism evidence="3 4">
    <name type="scientific">Tolypocladium paradoxum</name>
    <dbReference type="NCBI Taxonomy" id="94208"/>
    <lineage>
        <taxon>Eukaryota</taxon>
        <taxon>Fungi</taxon>
        <taxon>Dikarya</taxon>
        <taxon>Ascomycota</taxon>
        <taxon>Pezizomycotina</taxon>
        <taxon>Sordariomycetes</taxon>
        <taxon>Hypocreomycetidae</taxon>
        <taxon>Hypocreales</taxon>
        <taxon>Ophiocordycipitaceae</taxon>
        <taxon>Tolypocladium</taxon>
    </lineage>
</organism>
<dbReference type="EMBL" id="PKSG01000871">
    <property type="protein sequence ID" value="POR32372.1"/>
    <property type="molecule type" value="Genomic_DNA"/>
</dbReference>
<proteinExistence type="predicted"/>
<reference evidence="3 4" key="1">
    <citation type="submission" date="2018-01" db="EMBL/GenBank/DDBJ databases">
        <title>Harnessing the power of phylogenomics to disentangle the directionality and signatures of interkingdom host jumping in the parasitic fungal genus Tolypocladium.</title>
        <authorList>
            <person name="Quandt C.A."/>
            <person name="Patterson W."/>
            <person name="Spatafora J.W."/>
        </authorList>
    </citation>
    <scope>NUCLEOTIDE SEQUENCE [LARGE SCALE GENOMIC DNA]</scope>
    <source>
        <strain evidence="3 4">NRBC 100945</strain>
    </source>
</reference>
<comment type="caution">
    <text evidence="3">The sequence shown here is derived from an EMBL/GenBank/DDBJ whole genome shotgun (WGS) entry which is preliminary data.</text>
</comment>
<feature type="compositionally biased region" description="Low complexity" evidence="1">
    <location>
        <begin position="130"/>
        <end position="139"/>
    </location>
</feature>
<accession>A0A2S4KQB3</accession>
<evidence type="ECO:0000256" key="2">
    <source>
        <dbReference type="SAM" id="SignalP"/>
    </source>
</evidence>